<proteinExistence type="predicted"/>
<dbReference type="Proteomes" id="UP000643405">
    <property type="component" value="Unassembled WGS sequence"/>
</dbReference>
<evidence type="ECO:0000313" key="5">
    <source>
        <dbReference type="Proteomes" id="UP000643405"/>
    </source>
</evidence>
<evidence type="ECO:0000313" key="4">
    <source>
        <dbReference type="EMBL" id="MBD0415193.1"/>
    </source>
</evidence>
<reference evidence="4" key="1">
    <citation type="submission" date="2020-09" db="EMBL/GenBank/DDBJ databases">
        <title>Genome seq and assembly of Tianweitania sp.</title>
        <authorList>
            <person name="Chhetri G."/>
        </authorList>
    </citation>
    <scope>NUCLEOTIDE SEQUENCE</scope>
    <source>
        <strain evidence="4">Rool2</strain>
    </source>
</reference>
<keyword evidence="5" id="KW-1185">Reference proteome</keyword>
<evidence type="ECO:0000256" key="1">
    <source>
        <dbReference type="ARBA" id="ARBA00004442"/>
    </source>
</evidence>
<name>A0A8J6PW64_9HYPH</name>
<protein>
    <recommendedName>
        <fullName evidence="6">TonB-dependent receptor</fullName>
    </recommendedName>
</protein>
<dbReference type="PROSITE" id="PS01156">
    <property type="entry name" value="TONB_DEPENDENT_REC_2"/>
    <property type="match status" value="1"/>
</dbReference>
<dbReference type="InterPro" id="IPR036942">
    <property type="entry name" value="Beta-barrel_TonB_sf"/>
</dbReference>
<sequence>MNVDNLTNVYYVDALAVGLVPAPGRTFRAGTTAKF</sequence>
<keyword evidence="2" id="KW-0472">Membrane</keyword>
<dbReference type="Gene3D" id="2.40.170.20">
    <property type="entry name" value="TonB-dependent receptor, beta-barrel domain"/>
    <property type="match status" value="1"/>
</dbReference>
<dbReference type="SUPFAM" id="SSF56935">
    <property type="entry name" value="Porins"/>
    <property type="match status" value="1"/>
</dbReference>
<evidence type="ECO:0008006" key="6">
    <source>
        <dbReference type="Google" id="ProtNLM"/>
    </source>
</evidence>
<dbReference type="EMBL" id="JACVVX010000003">
    <property type="protein sequence ID" value="MBD0415193.1"/>
    <property type="molecule type" value="Genomic_DNA"/>
</dbReference>
<comment type="subcellular location">
    <subcellularLocation>
        <location evidence="1">Cell outer membrane</location>
    </subcellularLocation>
</comment>
<evidence type="ECO:0000256" key="2">
    <source>
        <dbReference type="ARBA" id="ARBA00023136"/>
    </source>
</evidence>
<organism evidence="4 5">
    <name type="scientific">Oryzicola mucosus</name>
    <dbReference type="NCBI Taxonomy" id="2767425"/>
    <lineage>
        <taxon>Bacteria</taxon>
        <taxon>Pseudomonadati</taxon>
        <taxon>Pseudomonadota</taxon>
        <taxon>Alphaproteobacteria</taxon>
        <taxon>Hyphomicrobiales</taxon>
        <taxon>Phyllobacteriaceae</taxon>
        <taxon>Oryzicola</taxon>
    </lineage>
</organism>
<comment type="caution">
    <text evidence="4">The sequence shown here is derived from an EMBL/GenBank/DDBJ whole genome shotgun (WGS) entry which is preliminary data.</text>
</comment>
<dbReference type="InterPro" id="IPR010917">
    <property type="entry name" value="TonB_rcpt_CS"/>
</dbReference>
<accession>A0A8J6PW64</accession>
<gene>
    <name evidence="4" type="ORF">ICI42_11055</name>
</gene>
<evidence type="ECO:0000256" key="3">
    <source>
        <dbReference type="ARBA" id="ARBA00023237"/>
    </source>
</evidence>
<dbReference type="GO" id="GO:0009279">
    <property type="term" value="C:cell outer membrane"/>
    <property type="evidence" value="ECO:0007669"/>
    <property type="project" value="UniProtKB-SubCell"/>
</dbReference>
<keyword evidence="3" id="KW-0998">Cell outer membrane</keyword>
<dbReference type="AlphaFoldDB" id="A0A8J6PW64"/>